<sequence length="89" mass="10081">MSTADGIGSLKKRARREGFLFQMELNFGQKEDKDHFIAKLDRVKRSLATKRRRPIDNLELLSHLLDLAEKEGSGVQSHDTRSSSALLNT</sequence>
<organism evidence="2">
    <name type="scientific">Amphimedon queenslandica</name>
    <name type="common">Sponge</name>
    <dbReference type="NCBI Taxonomy" id="400682"/>
    <lineage>
        <taxon>Eukaryota</taxon>
        <taxon>Metazoa</taxon>
        <taxon>Porifera</taxon>
        <taxon>Demospongiae</taxon>
        <taxon>Heteroscleromorpha</taxon>
        <taxon>Haplosclerida</taxon>
        <taxon>Niphatidae</taxon>
        <taxon>Amphimedon</taxon>
    </lineage>
</organism>
<proteinExistence type="predicted"/>
<reference evidence="2" key="1">
    <citation type="submission" date="2017-05" db="UniProtKB">
        <authorList>
            <consortium name="EnsemblMetazoa"/>
        </authorList>
    </citation>
    <scope>IDENTIFICATION</scope>
</reference>
<evidence type="ECO:0000256" key="1">
    <source>
        <dbReference type="SAM" id="MobiDB-lite"/>
    </source>
</evidence>
<feature type="compositionally biased region" description="Polar residues" evidence="1">
    <location>
        <begin position="74"/>
        <end position="89"/>
    </location>
</feature>
<dbReference type="OrthoDB" id="5977315at2759"/>
<dbReference type="EnsemblMetazoa" id="Aqu2.1.32441_001">
    <property type="protein sequence ID" value="Aqu2.1.32441_001"/>
    <property type="gene ID" value="Aqu2.1.32441"/>
</dbReference>
<dbReference type="AlphaFoldDB" id="A0A1X7UXL8"/>
<dbReference type="InParanoid" id="A0A1X7UXL8"/>
<accession>A0A1X7UXL8</accession>
<protein>
    <submittedName>
        <fullName evidence="2">Uncharacterized protein</fullName>
    </submittedName>
</protein>
<name>A0A1X7UXL8_AMPQE</name>
<evidence type="ECO:0000313" key="2">
    <source>
        <dbReference type="EnsemblMetazoa" id="Aqu2.1.32441_001"/>
    </source>
</evidence>
<feature type="region of interest" description="Disordered" evidence="1">
    <location>
        <begin position="70"/>
        <end position="89"/>
    </location>
</feature>